<dbReference type="InterPro" id="IPR039315">
    <property type="entry name" value="CheW"/>
</dbReference>
<evidence type="ECO:0000313" key="2">
    <source>
        <dbReference type="EMBL" id="RIW36463.1"/>
    </source>
</evidence>
<gene>
    <name evidence="2" type="ORF">D3H55_05835</name>
</gene>
<evidence type="ECO:0000259" key="1">
    <source>
        <dbReference type="PROSITE" id="PS50851"/>
    </source>
</evidence>
<name>A0A3A1R3I8_9BACI</name>
<proteinExistence type="predicted"/>
<organism evidence="2 3">
    <name type="scientific">Bacillus salacetis</name>
    <dbReference type="NCBI Taxonomy" id="2315464"/>
    <lineage>
        <taxon>Bacteria</taxon>
        <taxon>Bacillati</taxon>
        <taxon>Bacillota</taxon>
        <taxon>Bacilli</taxon>
        <taxon>Bacillales</taxon>
        <taxon>Bacillaceae</taxon>
        <taxon>Bacillus</taxon>
    </lineage>
</organism>
<dbReference type="PROSITE" id="PS50851">
    <property type="entry name" value="CHEW"/>
    <property type="match status" value="1"/>
</dbReference>
<dbReference type="Proteomes" id="UP000265801">
    <property type="component" value="Unassembled WGS sequence"/>
</dbReference>
<dbReference type="InterPro" id="IPR036061">
    <property type="entry name" value="CheW-like_dom_sf"/>
</dbReference>
<dbReference type="SMART" id="SM00260">
    <property type="entry name" value="CheW"/>
    <property type="match status" value="1"/>
</dbReference>
<dbReference type="EMBL" id="QXIR01000005">
    <property type="protein sequence ID" value="RIW36463.1"/>
    <property type="molecule type" value="Genomic_DNA"/>
</dbReference>
<reference evidence="2 3" key="1">
    <citation type="submission" date="2018-09" db="EMBL/GenBank/DDBJ databases">
        <title>Bacillus saliacetes sp. nov., isolated from Thai shrimp paste (Ka-pi).</title>
        <authorList>
            <person name="Daroonpunt R."/>
            <person name="Tanasupawat S."/>
            <person name="Yiamsombut S."/>
        </authorList>
    </citation>
    <scope>NUCLEOTIDE SEQUENCE [LARGE SCALE GENOMIC DNA]</scope>
    <source>
        <strain evidence="2 3">SKP7-4</strain>
    </source>
</reference>
<dbReference type="PANTHER" id="PTHR22617">
    <property type="entry name" value="CHEMOTAXIS SENSOR HISTIDINE KINASE-RELATED"/>
    <property type="match status" value="1"/>
</dbReference>
<dbReference type="CDD" id="cd00732">
    <property type="entry name" value="CheW"/>
    <property type="match status" value="1"/>
</dbReference>
<dbReference type="GO" id="GO:0007165">
    <property type="term" value="P:signal transduction"/>
    <property type="evidence" value="ECO:0007669"/>
    <property type="project" value="InterPro"/>
</dbReference>
<sequence length="145" mass="15939">MENTAAASELKVIVFQLMEKEYAIPVSQVRSIEKVEYITRVPKAAPYVKGVINLRGVVTPVIDLRSRFSLPKEEHTEDTRIIIAGINDMEVGLVVDAANDVLDIHSDGIESQPEVVGSVEAGYISGVAKIEKRLLVLLNLEEVLN</sequence>
<dbReference type="RefSeq" id="WP_119546013.1">
    <property type="nucleotide sequence ID" value="NZ_QXIR01000005.1"/>
</dbReference>
<dbReference type="GO" id="GO:0006935">
    <property type="term" value="P:chemotaxis"/>
    <property type="evidence" value="ECO:0007669"/>
    <property type="project" value="InterPro"/>
</dbReference>
<dbReference type="Gene3D" id="2.30.30.40">
    <property type="entry name" value="SH3 Domains"/>
    <property type="match status" value="1"/>
</dbReference>
<accession>A0A3A1R3I8</accession>
<dbReference type="InterPro" id="IPR002545">
    <property type="entry name" value="CheW-lke_dom"/>
</dbReference>
<dbReference type="GO" id="GO:0005829">
    <property type="term" value="C:cytosol"/>
    <property type="evidence" value="ECO:0007669"/>
    <property type="project" value="TreeGrafter"/>
</dbReference>
<keyword evidence="3" id="KW-1185">Reference proteome</keyword>
<dbReference type="PANTHER" id="PTHR22617:SF23">
    <property type="entry name" value="CHEMOTAXIS PROTEIN CHEW"/>
    <property type="match status" value="1"/>
</dbReference>
<dbReference type="SUPFAM" id="SSF50341">
    <property type="entry name" value="CheW-like"/>
    <property type="match status" value="1"/>
</dbReference>
<dbReference type="Pfam" id="PF01584">
    <property type="entry name" value="CheW"/>
    <property type="match status" value="1"/>
</dbReference>
<evidence type="ECO:0000313" key="3">
    <source>
        <dbReference type="Proteomes" id="UP000265801"/>
    </source>
</evidence>
<comment type="caution">
    <text evidence="2">The sequence shown here is derived from an EMBL/GenBank/DDBJ whole genome shotgun (WGS) entry which is preliminary data.</text>
</comment>
<feature type="domain" description="CheW-like" evidence="1">
    <location>
        <begin position="9"/>
        <end position="145"/>
    </location>
</feature>
<dbReference type="AlphaFoldDB" id="A0A3A1R3I8"/>
<dbReference type="OrthoDB" id="9794382at2"/>
<protein>
    <submittedName>
        <fullName evidence="2">Chemotaxis protein CheW</fullName>
    </submittedName>
</protein>
<dbReference type="Gene3D" id="2.40.50.180">
    <property type="entry name" value="CheA-289, Domain 4"/>
    <property type="match status" value="1"/>
</dbReference>